<keyword evidence="3" id="KW-1185">Reference proteome</keyword>
<gene>
    <name evidence="2" type="ORF">ALTATR162_LOCUS4103</name>
</gene>
<dbReference type="EMBL" id="CAJRGZ010000017">
    <property type="protein sequence ID" value="CAG5156305.1"/>
    <property type="molecule type" value="Genomic_DNA"/>
</dbReference>
<evidence type="ECO:0000313" key="3">
    <source>
        <dbReference type="Proteomes" id="UP000676310"/>
    </source>
</evidence>
<dbReference type="AlphaFoldDB" id="A0A8J2I4A7"/>
<organism evidence="2 3">
    <name type="scientific">Alternaria atra</name>
    <dbReference type="NCBI Taxonomy" id="119953"/>
    <lineage>
        <taxon>Eukaryota</taxon>
        <taxon>Fungi</taxon>
        <taxon>Dikarya</taxon>
        <taxon>Ascomycota</taxon>
        <taxon>Pezizomycotina</taxon>
        <taxon>Dothideomycetes</taxon>
        <taxon>Pleosporomycetidae</taxon>
        <taxon>Pleosporales</taxon>
        <taxon>Pleosporineae</taxon>
        <taxon>Pleosporaceae</taxon>
        <taxon>Alternaria</taxon>
        <taxon>Alternaria sect. Ulocladioides</taxon>
    </lineage>
</organism>
<dbReference type="GeneID" id="67015734"/>
<feature type="compositionally biased region" description="Basic and acidic residues" evidence="1">
    <location>
        <begin position="164"/>
        <end position="187"/>
    </location>
</feature>
<feature type="region of interest" description="Disordered" evidence="1">
    <location>
        <begin position="164"/>
        <end position="224"/>
    </location>
</feature>
<evidence type="ECO:0000313" key="2">
    <source>
        <dbReference type="EMBL" id="CAG5156305.1"/>
    </source>
</evidence>
<name>A0A8J2I4A7_9PLEO</name>
<protein>
    <submittedName>
        <fullName evidence="2">Uncharacterized protein</fullName>
    </submittedName>
</protein>
<accession>A0A8J2I4A7</accession>
<proteinExistence type="predicted"/>
<dbReference type="OrthoDB" id="3692245at2759"/>
<feature type="compositionally biased region" description="Polar residues" evidence="1">
    <location>
        <begin position="188"/>
        <end position="207"/>
    </location>
</feature>
<sequence length="390" mass="42774">MSIPTTSFAVGAASLEAMEHQLQKSISELDMRPKNTVAETLKEGISLKIENEGGEMYISLLVFTSPNQSMTNVYPSSSFFRTRGTLIGGPHALGCSALNIELKNNDGNIYFEPVASSNPSSSWFTGVWVKLLTTAGTLYIYRNELRIIGRGMLAGANLAMDRWEQHRRQQDSDSKGKAADKRKEPGNDSKTSATQTEDHATNYSQPLPRTRLTPDWNIPPGYQIPQAGGDCAHQYQQSTHDTSNPYCNYYNPNLWTYPTPGYQEPSCQSVRPTDSTFILRPEKQLAHNSMVQENHCKIGEDILGRDRAPSTPLDCAGKSVPLASSVDEYVITSDGSFTEQTDVPDSGSASVGLKHSYDSSGCEADVEVSEEEPMYCAGARVVGYQMGRAL</sequence>
<dbReference type="RefSeq" id="XP_043167648.1">
    <property type="nucleotide sequence ID" value="XM_043311713.1"/>
</dbReference>
<evidence type="ECO:0000256" key="1">
    <source>
        <dbReference type="SAM" id="MobiDB-lite"/>
    </source>
</evidence>
<comment type="caution">
    <text evidence="2">The sequence shown here is derived from an EMBL/GenBank/DDBJ whole genome shotgun (WGS) entry which is preliminary data.</text>
</comment>
<reference evidence="2" key="1">
    <citation type="submission" date="2021-05" db="EMBL/GenBank/DDBJ databases">
        <authorList>
            <person name="Stam R."/>
        </authorList>
    </citation>
    <scope>NUCLEOTIDE SEQUENCE</scope>
    <source>
        <strain evidence="2">CS162</strain>
    </source>
</reference>
<dbReference type="Proteomes" id="UP000676310">
    <property type="component" value="Unassembled WGS sequence"/>
</dbReference>